<dbReference type="GO" id="GO:0015074">
    <property type="term" value="P:DNA integration"/>
    <property type="evidence" value="ECO:0007669"/>
    <property type="project" value="InterPro"/>
</dbReference>
<evidence type="ECO:0000256" key="1">
    <source>
        <dbReference type="ARBA" id="ARBA00023172"/>
    </source>
</evidence>
<sequence length="803" mass="91121">MVEVESYPRLIEAIPSLESDFFRSPILEEEKKGIIYKCPKFLGMKYSRPPLNEAATSAVRKNDAALYGIQMALANLTRPINDYVHSKLKDLTTRIQGNEELEFAHTMRKLLSDVASSITQNRINNLYKSMELPERVPQLVEPTVKPLVENEQLDALLAAKKPTARSRRNKRSLFRPRQQTAFCTTSATAQPSHNATPNTAINDQTTQSLTDNKWVKNIVEKGFKIPFRNLIPEKPKALTKKNFISSRGISAKQLIPGKLNIFYKKKMGVISYGLPLTLYLHRYKRKMSKKASDAITKEVAALLAKNAIEQVKSLTPGFYSQLFSIPKKTEDLHPVLDLQKLNNFNNQDKGLYDLSESRGRFYAHSDTPEVQEISLEVQEKMYREYKETILQTNPTGYKIKTEKSNMTSFLKVPSDKMRDLRRGFSTSNVGCSSPWSPNAEETIRIKKQFLERSEVMGCHGDSEQSSNSKLKILETKSAKMERSIVSTRDSRNENLYRCQQHCMGNSFWIPVLFRIVASIDNISPHKRQGIISSVLRATTSQRCWSLCISLFRQHYDPSIRTEIWGSYLSQITRSLRKTVVSLYRDKYTSSDVLCTNVHQPGRRAIKANSSNGMVSSNRDIQETEQNIWPIRRGSLVPGQSISRNQRTEPLLVAMGQPLMLSPVESNTTEPTEGSTGKYNYANNYANIYKQRNANIPCPRPHVNNKNLIVNHLFRNTKDFNKPLTVDSISRIIKSITIIALKDKKGITPKARAIGATIAAKTGISTDAILTQANWSSYYMFSSYYKLSNDSYSNITESVLSELT</sequence>
<reference evidence="3 4" key="1">
    <citation type="journal article" date="2018" name="MBio">
        <title>Comparative Genomics Reveals the Core Gene Toolbox for the Fungus-Insect Symbiosis.</title>
        <authorList>
            <person name="Wang Y."/>
            <person name="Stata M."/>
            <person name="Wang W."/>
            <person name="Stajich J.E."/>
            <person name="White M.M."/>
            <person name="Moncalvo J.M."/>
        </authorList>
    </citation>
    <scope>NUCLEOTIDE SEQUENCE [LARGE SCALE GENOMIC DNA]</scope>
    <source>
        <strain evidence="3 4">SWE-8-4</strain>
    </source>
</reference>
<dbReference type="Gene3D" id="3.10.10.10">
    <property type="entry name" value="HIV Type 1 Reverse Transcriptase, subunit A, domain 1"/>
    <property type="match status" value="1"/>
</dbReference>
<proteinExistence type="predicted"/>
<name>A0A2T9YTR4_9FUNG</name>
<keyword evidence="4" id="KW-1185">Reference proteome</keyword>
<dbReference type="OrthoDB" id="2897838at2759"/>
<feature type="region of interest" description="Disordered" evidence="2">
    <location>
        <begin position="186"/>
        <end position="205"/>
    </location>
</feature>
<evidence type="ECO:0000313" key="3">
    <source>
        <dbReference type="EMBL" id="PVU95737.1"/>
    </source>
</evidence>
<organism evidence="3 4">
    <name type="scientific">Smittium simulii</name>
    <dbReference type="NCBI Taxonomy" id="133385"/>
    <lineage>
        <taxon>Eukaryota</taxon>
        <taxon>Fungi</taxon>
        <taxon>Fungi incertae sedis</taxon>
        <taxon>Zoopagomycota</taxon>
        <taxon>Kickxellomycotina</taxon>
        <taxon>Harpellomycetes</taxon>
        <taxon>Harpellales</taxon>
        <taxon>Legeriomycetaceae</taxon>
        <taxon>Smittium</taxon>
    </lineage>
</organism>
<gene>
    <name evidence="3" type="ORF">BB561_001651</name>
</gene>
<dbReference type="InterPro" id="IPR011010">
    <property type="entry name" value="DNA_brk_join_enz"/>
</dbReference>
<keyword evidence="1" id="KW-0233">DNA recombination</keyword>
<dbReference type="AlphaFoldDB" id="A0A2T9YTR4"/>
<comment type="caution">
    <text evidence="3">The sequence shown here is derived from an EMBL/GenBank/DDBJ whole genome shotgun (WGS) entry which is preliminary data.</text>
</comment>
<evidence type="ECO:0000313" key="4">
    <source>
        <dbReference type="Proteomes" id="UP000245383"/>
    </source>
</evidence>
<dbReference type="GO" id="GO:0003677">
    <property type="term" value="F:DNA binding"/>
    <property type="evidence" value="ECO:0007669"/>
    <property type="project" value="InterPro"/>
</dbReference>
<accession>A0A2T9YTR4</accession>
<dbReference type="Gene3D" id="1.10.443.10">
    <property type="entry name" value="Intergrase catalytic core"/>
    <property type="match status" value="1"/>
</dbReference>
<dbReference type="GO" id="GO:0006310">
    <property type="term" value="P:DNA recombination"/>
    <property type="evidence" value="ECO:0007669"/>
    <property type="project" value="UniProtKB-KW"/>
</dbReference>
<dbReference type="InterPro" id="IPR013762">
    <property type="entry name" value="Integrase-like_cat_sf"/>
</dbReference>
<protein>
    <submittedName>
        <fullName evidence="3">Uncharacterized protein</fullName>
    </submittedName>
</protein>
<dbReference type="Proteomes" id="UP000245383">
    <property type="component" value="Unassembled WGS sequence"/>
</dbReference>
<evidence type="ECO:0000256" key="2">
    <source>
        <dbReference type="SAM" id="MobiDB-lite"/>
    </source>
</evidence>
<dbReference type="SUPFAM" id="SSF56349">
    <property type="entry name" value="DNA breaking-rejoining enzymes"/>
    <property type="match status" value="1"/>
</dbReference>
<dbReference type="EMBL" id="MBFR01000048">
    <property type="protein sequence ID" value="PVU95737.1"/>
    <property type="molecule type" value="Genomic_DNA"/>
</dbReference>